<reference evidence="1" key="1">
    <citation type="submission" date="2019-08" db="EMBL/GenBank/DDBJ databases">
        <authorList>
            <person name="Kucharzyk K."/>
            <person name="Murdoch R.W."/>
            <person name="Higgins S."/>
            <person name="Loffler F."/>
        </authorList>
    </citation>
    <scope>NUCLEOTIDE SEQUENCE</scope>
</reference>
<proteinExistence type="predicted"/>
<evidence type="ECO:0000313" key="1">
    <source>
        <dbReference type="EMBL" id="MPN16908.1"/>
    </source>
</evidence>
<name>A0A645FR27_9ZZZZ</name>
<accession>A0A645FR27</accession>
<gene>
    <name evidence="1" type="ORF">SDC9_164255</name>
</gene>
<organism evidence="1">
    <name type="scientific">bioreactor metagenome</name>
    <dbReference type="NCBI Taxonomy" id="1076179"/>
    <lineage>
        <taxon>unclassified sequences</taxon>
        <taxon>metagenomes</taxon>
        <taxon>ecological metagenomes</taxon>
    </lineage>
</organism>
<dbReference type="EMBL" id="VSSQ01063917">
    <property type="protein sequence ID" value="MPN16908.1"/>
    <property type="molecule type" value="Genomic_DNA"/>
</dbReference>
<protein>
    <submittedName>
        <fullName evidence="1">Uncharacterized protein</fullName>
    </submittedName>
</protein>
<comment type="caution">
    <text evidence="1">The sequence shown here is derived from an EMBL/GenBank/DDBJ whole genome shotgun (WGS) entry which is preliminary data.</text>
</comment>
<sequence>MHINTVSTVFIFRRFYKIFPFFDYLSTSNDNNPHLTGKPICCCCFKVNSNKTTFTHSIKRTKPLRRAPTGVDTGIRLLTDYTSERLLINSTYWAMAKIMKKLKGLFHIHL</sequence>
<dbReference type="AlphaFoldDB" id="A0A645FR27"/>